<dbReference type="AlphaFoldDB" id="A0A0B2ADG3"/>
<dbReference type="OrthoDB" id="9779763at2"/>
<gene>
    <name evidence="3" type="ORF">LK09_00325</name>
</gene>
<dbReference type="EMBL" id="JTDK01000001">
    <property type="protein sequence ID" value="KHK99827.1"/>
    <property type="molecule type" value="Genomic_DNA"/>
</dbReference>
<proteinExistence type="inferred from homology"/>
<protein>
    <recommendedName>
        <fullName evidence="5">PrpF, AcnD-accessory</fullName>
    </recommendedName>
</protein>
<dbReference type="Proteomes" id="UP000031030">
    <property type="component" value="Unassembled WGS sequence"/>
</dbReference>
<dbReference type="Gene3D" id="3.10.310.10">
    <property type="entry name" value="Diaminopimelate Epimerase, Chain A, domain 1"/>
    <property type="match status" value="2"/>
</dbReference>
<accession>A0A0B2ADG3</accession>
<dbReference type="Pfam" id="PF04303">
    <property type="entry name" value="PrpF"/>
    <property type="match status" value="1"/>
</dbReference>
<reference evidence="3 4" key="1">
    <citation type="submission" date="2014-11" db="EMBL/GenBank/DDBJ databases">
        <title>Genome sequence of Microbacterium mangrovi MUSC 115(T).</title>
        <authorList>
            <person name="Lee L.-H."/>
        </authorList>
    </citation>
    <scope>NUCLEOTIDE SEQUENCE [LARGE SCALE GENOMIC DNA]</scope>
    <source>
        <strain evidence="3 4">MUSC 115</strain>
    </source>
</reference>
<evidence type="ECO:0008006" key="5">
    <source>
        <dbReference type="Google" id="ProtNLM"/>
    </source>
</evidence>
<comment type="caution">
    <text evidence="3">The sequence shown here is derived from an EMBL/GenBank/DDBJ whole genome shotgun (WGS) entry which is preliminary data.</text>
</comment>
<dbReference type="InterPro" id="IPR007400">
    <property type="entry name" value="PrpF-like"/>
</dbReference>
<name>A0A0B2ADG3_9MICO</name>
<evidence type="ECO:0000313" key="4">
    <source>
        <dbReference type="Proteomes" id="UP000031030"/>
    </source>
</evidence>
<dbReference type="SUPFAM" id="SSF54506">
    <property type="entry name" value="Diaminopimelate epimerase-like"/>
    <property type="match status" value="2"/>
</dbReference>
<dbReference type="PANTHER" id="PTHR43709">
    <property type="entry name" value="ACONITATE ISOMERASE-RELATED"/>
    <property type="match status" value="1"/>
</dbReference>
<evidence type="ECO:0000256" key="2">
    <source>
        <dbReference type="ARBA" id="ARBA00023235"/>
    </source>
</evidence>
<dbReference type="STRING" id="1348253.LK09_00325"/>
<organism evidence="3 4">
    <name type="scientific">Microbacterium mangrovi</name>
    <dbReference type="NCBI Taxonomy" id="1348253"/>
    <lineage>
        <taxon>Bacteria</taxon>
        <taxon>Bacillati</taxon>
        <taxon>Actinomycetota</taxon>
        <taxon>Actinomycetes</taxon>
        <taxon>Micrococcales</taxon>
        <taxon>Microbacteriaceae</taxon>
        <taxon>Microbacterium</taxon>
    </lineage>
</organism>
<dbReference type="PANTHER" id="PTHR43709:SF2">
    <property type="entry name" value="DUF453 DOMAIN PROTEIN (AFU_ORTHOLOGUE AFUA_6G00360)"/>
    <property type="match status" value="1"/>
</dbReference>
<sequence>MRVPATLMRGGTSKCWLFDRSDVPGDRRLLSELLIDLFGADDPHQLDGVGGGTSVTSKAAVVSRSTSGDADVDYLFAQVGIGAHTVEWGSNCGNCATAVALWAVERYRLPARPDGTVPVRMRNINTGSLVVAVVGTSESAPTRVPGVRGVGTPVDLTFLAPAGSTTGSLWPTGKRIEAMSTSGVTVDATLADAGAPVALIPAADLGLPDAASEHELRDAVPLLRRIRARAAVRMGLAPSEDAALDAVPKVGVVGRAVDYVDTLGQTVRADEYDVSVRMLSMNAPHPTIGLTAAVAVAVVASEPGTVLEHVGVPSALSRVRIGTAGGVLACEIHRSPATLRVELRRAARRIADSQILTGEPVPA</sequence>
<evidence type="ECO:0000256" key="1">
    <source>
        <dbReference type="ARBA" id="ARBA00007673"/>
    </source>
</evidence>
<dbReference type="RefSeq" id="WP_039394097.1">
    <property type="nucleotide sequence ID" value="NZ_JTDK01000001.1"/>
</dbReference>
<comment type="similarity">
    <text evidence="1">Belongs to the PrpF family.</text>
</comment>
<keyword evidence="4" id="KW-1185">Reference proteome</keyword>
<keyword evidence="2" id="KW-0413">Isomerase</keyword>
<evidence type="ECO:0000313" key="3">
    <source>
        <dbReference type="EMBL" id="KHK99827.1"/>
    </source>
</evidence>
<dbReference type="GO" id="GO:0016853">
    <property type="term" value="F:isomerase activity"/>
    <property type="evidence" value="ECO:0007669"/>
    <property type="project" value="UniProtKB-KW"/>
</dbReference>